<evidence type="ECO:0000313" key="2">
    <source>
        <dbReference type="Proteomes" id="UP000264779"/>
    </source>
</evidence>
<dbReference type="AlphaFoldDB" id="A0A358DYU7"/>
<protein>
    <submittedName>
        <fullName evidence="1">Uncharacterized protein</fullName>
    </submittedName>
</protein>
<reference evidence="1 2" key="1">
    <citation type="journal article" date="2018" name="Nat. Biotechnol.">
        <title>A standardized bacterial taxonomy based on genome phylogeny substantially revises the tree of life.</title>
        <authorList>
            <person name="Parks D.H."/>
            <person name="Chuvochina M."/>
            <person name="Waite D.W."/>
            <person name="Rinke C."/>
            <person name="Skarshewski A."/>
            <person name="Chaumeil P.A."/>
            <person name="Hugenholtz P."/>
        </authorList>
    </citation>
    <scope>NUCLEOTIDE SEQUENCE [LARGE SCALE GENOMIC DNA]</scope>
    <source>
        <strain evidence="1">UBA11621</strain>
    </source>
</reference>
<gene>
    <name evidence="1" type="ORF">DEB45_09330</name>
</gene>
<sequence>MITSPNALLENGTLKNGLLPALKSYLFLKTNLDMMTPLFENVCSQALALFQPVVEDRELYKQCARPSPAGKPVTRWDSLYLTDDETAMKMYAWHKAQMAKHGHVVAGQHRCPFAVAENLLVQAENVLIREMEPFTQIMLNQLYVIENRKKYIDLIVGLLVKLSTEHNIPLNIIEEIQDKKRA</sequence>
<proteinExistence type="predicted"/>
<evidence type="ECO:0000313" key="1">
    <source>
        <dbReference type="EMBL" id="HBU51451.1"/>
    </source>
</evidence>
<organism evidence="1 2">
    <name type="scientific">Alteromonas australica</name>
    <dbReference type="NCBI Taxonomy" id="589873"/>
    <lineage>
        <taxon>Bacteria</taxon>
        <taxon>Pseudomonadati</taxon>
        <taxon>Pseudomonadota</taxon>
        <taxon>Gammaproteobacteria</taxon>
        <taxon>Alteromonadales</taxon>
        <taxon>Alteromonadaceae</taxon>
        <taxon>Alteromonas/Salinimonas group</taxon>
        <taxon>Alteromonas</taxon>
    </lineage>
</organism>
<dbReference type="RefSeq" id="WP_273016149.1">
    <property type="nucleotide sequence ID" value="NZ_CALBIY010000041.1"/>
</dbReference>
<dbReference type="EMBL" id="DONK01000137">
    <property type="protein sequence ID" value="HBU51451.1"/>
    <property type="molecule type" value="Genomic_DNA"/>
</dbReference>
<name>A0A358DYU7_9ALTE</name>
<dbReference type="Proteomes" id="UP000264779">
    <property type="component" value="Unassembled WGS sequence"/>
</dbReference>
<comment type="caution">
    <text evidence="1">The sequence shown here is derived from an EMBL/GenBank/DDBJ whole genome shotgun (WGS) entry which is preliminary data.</text>
</comment>
<accession>A0A358DYU7</accession>